<organism evidence="2 3">
    <name type="scientific">Erythrobacter dokdonensis DSW-74</name>
    <dbReference type="NCBI Taxonomy" id="1300349"/>
    <lineage>
        <taxon>Bacteria</taxon>
        <taxon>Pseudomonadati</taxon>
        <taxon>Pseudomonadota</taxon>
        <taxon>Alphaproteobacteria</taxon>
        <taxon>Sphingomonadales</taxon>
        <taxon>Erythrobacteraceae</taxon>
        <taxon>Erythrobacter/Porphyrobacter group</taxon>
        <taxon>Erythrobacter</taxon>
    </lineage>
</organism>
<evidence type="ECO:0000256" key="1">
    <source>
        <dbReference type="SAM" id="MobiDB-lite"/>
    </source>
</evidence>
<accession>A0A1A7BJR5</accession>
<dbReference type="STRING" id="1300349.I603_1150"/>
<proteinExistence type="predicted"/>
<feature type="region of interest" description="Disordered" evidence="1">
    <location>
        <begin position="184"/>
        <end position="207"/>
    </location>
</feature>
<evidence type="ECO:0000313" key="3">
    <source>
        <dbReference type="Proteomes" id="UP000092484"/>
    </source>
</evidence>
<comment type="caution">
    <text evidence="2">The sequence shown here is derived from an EMBL/GenBank/DDBJ whole genome shotgun (WGS) entry which is preliminary data.</text>
</comment>
<reference evidence="2 3" key="1">
    <citation type="submission" date="2016-06" db="EMBL/GenBank/DDBJ databases">
        <title>Genome sequence of Porphyrobacter dokdonensis DSW-74.</title>
        <authorList>
            <person name="Kim J.F."/>
            <person name="Song J.Y."/>
        </authorList>
    </citation>
    <scope>NUCLEOTIDE SEQUENCE [LARGE SCALE GENOMIC DNA]</scope>
    <source>
        <strain evidence="2 3">DSW-74</strain>
    </source>
</reference>
<feature type="compositionally biased region" description="Basic and acidic residues" evidence="1">
    <location>
        <begin position="194"/>
        <end position="207"/>
    </location>
</feature>
<gene>
    <name evidence="2" type="ORF">I603_1150</name>
</gene>
<protein>
    <submittedName>
        <fullName evidence="2">Uncharacterized protein</fullName>
    </submittedName>
</protein>
<keyword evidence="3" id="KW-1185">Reference proteome</keyword>
<sequence length="207" mass="22159">MLTKFPYNPAPVLQLSRELPIMPVLGRYPRRTLALVAGCLFLGACGAGADADVYAIPLTEAKAKVRSTQASYIAGSQTRSMRSAGVEAGGLRVTMPNAGTFSSSCFLRFEAVDEQSTRITPDCGDTGAATSDAAARFVELEIAALVRQTLTGEPVDAEALGKQMAKVALKNMPKMQQEGFAANEEWVQQQQEKAIQRAKDAEDGWGE</sequence>
<dbReference type="AlphaFoldDB" id="A0A1A7BJR5"/>
<name>A0A1A7BJR5_9SPHN</name>
<evidence type="ECO:0000313" key="2">
    <source>
        <dbReference type="EMBL" id="OBV11707.1"/>
    </source>
</evidence>
<dbReference type="EMBL" id="LZYB01000002">
    <property type="protein sequence ID" value="OBV11707.1"/>
    <property type="molecule type" value="Genomic_DNA"/>
</dbReference>
<dbReference type="Proteomes" id="UP000092484">
    <property type="component" value="Unassembled WGS sequence"/>
</dbReference>